<feature type="transmembrane region" description="Helical" evidence="10">
    <location>
        <begin position="147"/>
        <end position="172"/>
    </location>
</feature>
<dbReference type="PANTHER" id="PTHR24221">
    <property type="entry name" value="ATP-BINDING CASSETTE SUB-FAMILY B"/>
    <property type="match status" value="1"/>
</dbReference>
<evidence type="ECO:0000256" key="7">
    <source>
        <dbReference type="ARBA" id="ARBA00022840"/>
    </source>
</evidence>
<dbReference type="Proteomes" id="UP000092024">
    <property type="component" value="Unassembled WGS sequence"/>
</dbReference>
<evidence type="ECO:0000256" key="6">
    <source>
        <dbReference type="ARBA" id="ARBA00022807"/>
    </source>
</evidence>
<dbReference type="InterPro" id="IPR017871">
    <property type="entry name" value="ABC_transporter-like_CS"/>
</dbReference>
<dbReference type="GO" id="GO:0008234">
    <property type="term" value="F:cysteine-type peptidase activity"/>
    <property type="evidence" value="ECO:0007669"/>
    <property type="project" value="UniProtKB-KW"/>
</dbReference>
<evidence type="ECO:0000313" key="14">
    <source>
        <dbReference type="Proteomes" id="UP000092024"/>
    </source>
</evidence>
<dbReference type="InterPro" id="IPR003439">
    <property type="entry name" value="ABC_transporter-like_ATP-bd"/>
</dbReference>
<evidence type="ECO:0000256" key="4">
    <source>
        <dbReference type="ARBA" id="ARBA00022692"/>
    </source>
</evidence>
<evidence type="ECO:0000256" key="5">
    <source>
        <dbReference type="ARBA" id="ARBA00022741"/>
    </source>
</evidence>
<dbReference type="Pfam" id="PF00664">
    <property type="entry name" value="ABC_membrane"/>
    <property type="match status" value="1"/>
</dbReference>
<evidence type="ECO:0000256" key="2">
    <source>
        <dbReference type="ARBA" id="ARBA00022448"/>
    </source>
</evidence>
<comment type="caution">
    <text evidence="13">The sequence shown here is derived from an EMBL/GenBank/DDBJ whole genome shotgun (WGS) entry which is preliminary data.</text>
</comment>
<keyword evidence="6" id="KW-0788">Thiol protease</keyword>
<dbReference type="InterPro" id="IPR027417">
    <property type="entry name" value="P-loop_NTPase"/>
</dbReference>
<evidence type="ECO:0000256" key="3">
    <source>
        <dbReference type="ARBA" id="ARBA00022475"/>
    </source>
</evidence>
<dbReference type="GO" id="GO:0005886">
    <property type="term" value="C:plasma membrane"/>
    <property type="evidence" value="ECO:0007669"/>
    <property type="project" value="UniProtKB-SubCell"/>
</dbReference>
<dbReference type="EMBL" id="LYPA01000076">
    <property type="protein sequence ID" value="OBR62922.1"/>
    <property type="molecule type" value="Genomic_DNA"/>
</dbReference>
<feature type="transmembrane region" description="Helical" evidence="10">
    <location>
        <begin position="67"/>
        <end position="93"/>
    </location>
</feature>
<reference evidence="13 14" key="1">
    <citation type="submission" date="2016-05" db="EMBL/GenBank/DDBJ databases">
        <title>Paenibacillus oryzae. sp. nov., isolated from the rice root.</title>
        <authorList>
            <person name="Zhang J."/>
            <person name="Zhang X."/>
        </authorList>
    </citation>
    <scope>NUCLEOTIDE SEQUENCE [LARGE SCALE GENOMIC DNA]</scope>
    <source>
        <strain evidence="13 14">1DrF-4</strain>
    </source>
</reference>
<dbReference type="Gene3D" id="3.40.50.300">
    <property type="entry name" value="P-loop containing nucleotide triphosphate hydrolases"/>
    <property type="match status" value="1"/>
</dbReference>
<dbReference type="PROSITE" id="PS00211">
    <property type="entry name" value="ABC_TRANSPORTER_1"/>
    <property type="match status" value="1"/>
</dbReference>
<gene>
    <name evidence="13" type="ORF">A7K91_09365</name>
</gene>
<dbReference type="CDD" id="cd03228">
    <property type="entry name" value="ABCC_MRP_Like"/>
    <property type="match status" value="1"/>
</dbReference>
<evidence type="ECO:0000256" key="9">
    <source>
        <dbReference type="ARBA" id="ARBA00023136"/>
    </source>
</evidence>
<dbReference type="GO" id="GO:0140359">
    <property type="term" value="F:ABC-type transporter activity"/>
    <property type="evidence" value="ECO:0007669"/>
    <property type="project" value="InterPro"/>
</dbReference>
<evidence type="ECO:0000256" key="8">
    <source>
        <dbReference type="ARBA" id="ARBA00022989"/>
    </source>
</evidence>
<evidence type="ECO:0000256" key="10">
    <source>
        <dbReference type="SAM" id="Phobius"/>
    </source>
</evidence>
<dbReference type="AlphaFoldDB" id="A0A1A5YBF9"/>
<dbReference type="InterPro" id="IPR039421">
    <property type="entry name" value="Type_1_exporter"/>
</dbReference>
<protein>
    <submittedName>
        <fullName evidence="13">ABC transporter</fullName>
    </submittedName>
</protein>
<feature type="transmembrane region" description="Helical" evidence="10">
    <location>
        <begin position="178"/>
        <end position="198"/>
    </location>
</feature>
<dbReference type="RefSeq" id="WP_068686805.1">
    <property type="nucleotide sequence ID" value="NZ_LYPA01000076.1"/>
</dbReference>
<feature type="transmembrane region" description="Helical" evidence="10">
    <location>
        <begin position="266"/>
        <end position="286"/>
    </location>
</feature>
<dbReference type="SUPFAM" id="SSF90123">
    <property type="entry name" value="ABC transporter transmembrane region"/>
    <property type="match status" value="1"/>
</dbReference>
<dbReference type="GO" id="GO:0034040">
    <property type="term" value="F:ATPase-coupled lipid transmembrane transporter activity"/>
    <property type="evidence" value="ECO:0007669"/>
    <property type="project" value="TreeGrafter"/>
</dbReference>
<evidence type="ECO:0000259" key="11">
    <source>
        <dbReference type="PROSITE" id="PS50893"/>
    </source>
</evidence>
<dbReference type="InterPro" id="IPR036640">
    <property type="entry name" value="ABC1_TM_sf"/>
</dbReference>
<keyword evidence="4 10" id="KW-0812">Transmembrane</keyword>
<dbReference type="SUPFAM" id="SSF52540">
    <property type="entry name" value="P-loop containing nucleoside triphosphate hydrolases"/>
    <property type="match status" value="1"/>
</dbReference>
<evidence type="ECO:0000256" key="1">
    <source>
        <dbReference type="ARBA" id="ARBA00004651"/>
    </source>
</evidence>
<dbReference type="Pfam" id="PF00005">
    <property type="entry name" value="ABC_tran"/>
    <property type="match status" value="1"/>
</dbReference>
<dbReference type="Gene3D" id="1.20.1560.10">
    <property type="entry name" value="ABC transporter type 1, transmembrane domain"/>
    <property type="match status" value="1"/>
</dbReference>
<keyword evidence="6" id="KW-0645">Protease</keyword>
<dbReference type="GO" id="GO:0016887">
    <property type="term" value="F:ATP hydrolysis activity"/>
    <property type="evidence" value="ECO:0007669"/>
    <property type="project" value="InterPro"/>
</dbReference>
<dbReference type="PROSITE" id="PS50893">
    <property type="entry name" value="ABC_TRANSPORTER_2"/>
    <property type="match status" value="1"/>
</dbReference>
<keyword evidence="7" id="KW-0067">ATP-binding</keyword>
<keyword evidence="5" id="KW-0547">Nucleotide-binding</keyword>
<organism evidence="13 14">
    <name type="scientific">Paenibacillus oryzae</name>
    <dbReference type="NCBI Taxonomy" id="1844972"/>
    <lineage>
        <taxon>Bacteria</taxon>
        <taxon>Bacillati</taxon>
        <taxon>Bacillota</taxon>
        <taxon>Bacilli</taxon>
        <taxon>Bacillales</taxon>
        <taxon>Paenibacillaceae</taxon>
        <taxon>Paenibacillus</taxon>
    </lineage>
</organism>
<feature type="domain" description="ABC transmembrane type-1" evidence="12">
    <location>
        <begin position="22"/>
        <end position="321"/>
    </location>
</feature>
<keyword evidence="2" id="KW-0813">Transport</keyword>
<dbReference type="PROSITE" id="PS50929">
    <property type="entry name" value="ABC_TM1F"/>
    <property type="match status" value="1"/>
</dbReference>
<feature type="domain" description="ABC transporter" evidence="11">
    <location>
        <begin position="368"/>
        <end position="604"/>
    </location>
</feature>
<dbReference type="GO" id="GO:0005524">
    <property type="term" value="F:ATP binding"/>
    <property type="evidence" value="ECO:0007669"/>
    <property type="project" value="UniProtKB-KW"/>
</dbReference>
<dbReference type="OrthoDB" id="9770415at2"/>
<feature type="transmembrane region" description="Helical" evidence="10">
    <location>
        <begin position="20"/>
        <end position="47"/>
    </location>
</feature>
<dbReference type="PANTHER" id="PTHR24221:SF654">
    <property type="entry name" value="ATP-BINDING CASSETTE SUB-FAMILY B MEMBER 6"/>
    <property type="match status" value="1"/>
</dbReference>
<keyword evidence="9 10" id="KW-0472">Membrane</keyword>
<sequence length="606" mass="67644">MKDVIRKLYGLFDKREKRKLGFILVMMLFAAFFEVLGIGLIVPFISVATKPNLIQDNSVLSYLYETLQFTSTTAFLICSVVLLLAVFVIKNVYILWYQHRQYKVILDQQVKLSQSLFRTYLTKPYVFHLQRNTAVLLRNINVEVPKVFQGVILSALQLIAEIVVMICIFSLLLAIEPIATLIVSGLMAACVALFFALFNKKIGNRGREQQNINREMIKWTNQGLGASKEVKVSGKEHFFVEAYRKHSVRNANNTRYMKVLDHVPRLYIETLLVTLVLVMLLVIMLQKTGVEGMMSTMALFSLAAFRLMPSINRIVGLVTTIKYNIPAFSVVYEDLSVVSGRASRRRGSGRQMSAPPSSYRVEPLKRSIELSNVSFRYPEQAEVALSDISLSIPAGKSAAIIGESGSGKSTLVDIMLGLLEPEQGRVIVDGVSLNYRMDEWRSQIGYIPQFIYLTDDTIRANVAFGVAENDIDDAKVWHCLEQAQLKSYVASLPDALETEVGERGVRLSGGQRQRIGIARALYHNPSVLFMDEATSALDNETEQEVMNAVEALKGDKTIIIIAHRLSTIAGCDIVYVMNKGKLVDVQIKSGKAEEQPRPLAVAGSPS</sequence>
<comment type="subcellular location">
    <subcellularLocation>
        <location evidence="1">Cell membrane</location>
        <topology evidence="1">Multi-pass membrane protein</topology>
    </subcellularLocation>
</comment>
<keyword evidence="14" id="KW-1185">Reference proteome</keyword>
<evidence type="ECO:0000313" key="13">
    <source>
        <dbReference type="EMBL" id="OBR62922.1"/>
    </source>
</evidence>
<dbReference type="SMART" id="SM00382">
    <property type="entry name" value="AAA"/>
    <property type="match status" value="1"/>
</dbReference>
<keyword evidence="3" id="KW-1003">Cell membrane</keyword>
<keyword evidence="6" id="KW-0378">Hydrolase</keyword>
<dbReference type="InterPro" id="IPR011527">
    <property type="entry name" value="ABC1_TM_dom"/>
</dbReference>
<name>A0A1A5YBF9_9BACL</name>
<dbReference type="STRING" id="1844972.A7K91_09365"/>
<proteinExistence type="predicted"/>
<keyword evidence="8 10" id="KW-1133">Transmembrane helix</keyword>
<dbReference type="FunFam" id="3.40.50.300:FF:000299">
    <property type="entry name" value="ABC transporter ATP-binding protein/permease"/>
    <property type="match status" value="1"/>
</dbReference>
<evidence type="ECO:0000259" key="12">
    <source>
        <dbReference type="PROSITE" id="PS50929"/>
    </source>
</evidence>
<accession>A0A1A5YBF9</accession>
<dbReference type="InterPro" id="IPR003593">
    <property type="entry name" value="AAA+_ATPase"/>
</dbReference>